<name>A0AA40GH17_9HYME</name>
<gene>
    <name evidence="1" type="ORF">K0M31_002091</name>
</gene>
<accession>A0AA40GH17</accession>
<sequence>MQTCQFSLSRNVFFVLPYMPRARGLRKHEDNTEQLLWSVQVKTCKADASF</sequence>
<keyword evidence="2" id="KW-1185">Reference proteome</keyword>
<evidence type="ECO:0000313" key="1">
    <source>
        <dbReference type="EMBL" id="KAK1137587.1"/>
    </source>
</evidence>
<dbReference type="EMBL" id="JAHYIQ010000001">
    <property type="protein sequence ID" value="KAK1137587.1"/>
    <property type="molecule type" value="Genomic_DNA"/>
</dbReference>
<reference evidence="1" key="1">
    <citation type="submission" date="2021-10" db="EMBL/GenBank/DDBJ databases">
        <title>Melipona bicolor Genome sequencing and assembly.</title>
        <authorList>
            <person name="Araujo N.S."/>
            <person name="Arias M.C."/>
        </authorList>
    </citation>
    <scope>NUCLEOTIDE SEQUENCE</scope>
    <source>
        <strain evidence="1">USP_2M_L1-L4_2017</strain>
        <tissue evidence="1">Whole body</tissue>
    </source>
</reference>
<evidence type="ECO:0000313" key="2">
    <source>
        <dbReference type="Proteomes" id="UP001177670"/>
    </source>
</evidence>
<protein>
    <submittedName>
        <fullName evidence="1">Uncharacterized protein</fullName>
    </submittedName>
</protein>
<comment type="caution">
    <text evidence="1">The sequence shown here is derived from an EMBL/GenBank/DDBJ whole genome shotgun (WGS) entry which is preliminary data.</text>
</comment>
<dbReference type="Proteomes" id="UP001177670">
    <property type="component" value="Unassembled WGS sequence"/>
</dbReference>
<proteinExistence type="predicted"/>
<dbReference type="AlphaFoldDB" id="A0AA40GH17"/>
<organism evidence="1 2">
    <name type="scientific">Melipona bicolor</name>
    <dbReference type="NCBI Taxonomy" id="60889"/>
    <lineage>
        <taxon>Eukaryota</taxon>
        <taxon>Metazoa</taxon>
        <taxon>Ecdysozoa</taxon>
        <taxon>Arthropoda</taxon>
        <taxon>Hexapoda</taxon>
        <taxon>Insecta</taxon>
        <taxon>Pterygota</taxon>
        <taxon>Neoptera</taxon>
        <taxon>Endopterygota</taxon>
        <taxon>Hymenoptera</taxon>
        <taxon>Apocrita</taxon>
        <taxon>Aculeata</taxon>
        <taxon>Apoidea</taxon>
        <taxon>Anthophila</taxon>
        <taxon>Apidae</taxon>
        <taxon>Melipona</taxon>
    </lineage>
</organism>